<dbReference type="InterPro" id="IPR011042">
    <property type="entry name" value="6-blade_b-propeller_TolB-like"/>
</dbReference>
<comment type="caution">
    <text evidence="1">The sequence shown here is derived from an EMBL/GenBank/DDBJ whole genome shotgun (WGS) entry which is preliminary data.</text>
</comment>
<dbReference type="AlphaFoldDB" id="A0A9D4DK00"/>
<dbReference type="EMBL" id="JAIWYP010000010">
    <property type="protein sequence ID" value="KAH3750136.1"/>
    <property type="molecule type" value="Genomic_DNA"/>
</dbReference>
<evidence type="ECO:0008006" key="3">
    <source>
        <dbReference type="Google" id="ProtNLM"/>
    </source>
</evidence>
<dbReference type="SUPFAM" id="SSF63829">
    <property type="entry name" value="Calcium-dependent phosphotriesterase"/>
    <property type="match status" value="1"/>
</dbReference>
<reference evidence="1" key="2">
    <citation type="submission" date="2020-11" db="EMBL/GenBank/DDBJ databases">
        <authorList>
            <person name="McCartney M.A."/>
            <person name="Auch B."/>
            <person name="Kono T."/>
            <person name="Mallez S."/>
            <person name="Becker A."/>
            <person name="Gohl D.M."/>
            <person name="Silverstein K.A.T."/>
            <person name="Koren S."/>
            <person name="Bechman K.B."/>
            <person name="Herman A."/>
            <person name="Abrahante J.E."/>
            <person name="Garbe J."/>
        </authorList>
    </citation>
    <scope>NUCLEOTIDE SEQUENCE</scope>
    <source>
        <strain evidence="1">Duluth1</strain>
        <tissue evidence="1">Whole animal</tissue>
    </source>
</reference>
<dbReference type="Gene3D" id="2.120.10.30">
    <property type="entry name" value="TolB, C-terminal domain"/>
    <property type="match status" value="1"/>
</dbReference>
<evidence type="ECO:0000313" key="2">
    <source>
        <dbReference type="Proteomes" id="UP000828390"/>
    </source>
</evidence>
<name>A0A9D4DK00_DREPO</name>
<dbReference type="Proteomes" id="UP000828390">
    <property type="component" value="Unassembled WGS sequence"/>
</dbReference>
<organism evidence="1 2">
    <name type="scientific">Dreissena polymorpha</name>
    <name type="common">Zebra mussel</name>
    <name type="synonym">Mytilus polymorpha</name>
    <dbReference type="NCBI Taxonomy" id="45954"/>
    <lineage>
        <taxon>Eukaryota</taxon>
        <taxon>Metazoa</taxon>
        <taxon>Spiralia</taxon>
        <taxon>Lophotrochozoa</taxon>
        <taxon>Mollusca</taxon>
        <taxon>Bivalvia</taxon>
        <taxon>Autobranchia</taxon>
        <taxon>Heteroconchia</taxon>
        <taxon>Euheterodonta</taxon>
        <taxon>Imparidentia</taxon>
        <taxon>Neoheterodontei</taxon>
        <taxon>Myida</taxon>
        <taxon>Dreissenoidea</taxon>
        <taxon>Dreissenidae</taxon>
        <taxon>Dreissena</taxon>
    </lineage>
</organism>
<protein>
    <recommendedName>
        <fullName evidence="3">Tripartite motif-containing protein 2</fullName>
    </recommendedName>
</protein>
<gene>
    <name evidence="1" type="ORF">DPMN_184653</name>
</gene>
<evidence type="ECO:0000313" key="1">
    <source>
        <dbReference type="EMBL" id="KAH3750136.1"/>
    </source>
</evidence>
<proteinExistence type="predicted"/>
<sequence>MATFVDAIHNSSDQINPDQMYVKKKSEYNVKIARDTRQHCYISGICILPSGETIVADYTNKRVKMLDKHYNVSSDLEVESNPQDICQLSPCRVAVTFKRLTFNTVQFIKVSNGKLVIGNKFGEEYDYPSKLQLQHAALGITYHQGDLYITSGTALYHYTLTGRNWQPNRSLYEDTEGGITVDRCAVSPDGYWIFVTNSAQNKLITLTIYGTLISVFTDPELPGTKGLHVTPTGQILVCGFYSNTVIQVDREGRTKLATYASNKDVCLLQH</sequence>
<reference evidence="1" key="1">
    <citation type="journal article" date="2019" name="bioRxiv">
        <title>The Genome of the Zebra Mussel, Dreissena polymorpha: A Resource for Invasive Species Research.</title>
        <authorList>
            <person name="McCartney M.A."/>
            <person name="Auch B."/>
            <person name="Kono T."/>
            <person name="Mallez S."/>
            <person name="Zhang Y."/>
            <person name="Obille A."/>
            <person name="Becker A."/>
            <person name="Abrahante J.E."/>
            <person name="Garbe J."/>
            <person name="Badalamenti J.P."/>
            <person name="Herman A."/>
            <person name="Mangelson H."/>
            <person name="Liachko I."/>
            <person name="Sullivan S."/>
            <person name="Sone E.D."/>
            <person name="Koren S."/>
            <person name="Silverstein K.A.T."/>
            <person name="Beckman K.B."/>
            <person name="Gohl D.M."/>
        </authorList>
    </citation>
    <scope>NUCLEOTIDE SEQUENCE</scope>
    <source>
        <strain evidence="1">Duluth1</strain>
        <tissue evidence="1">Whole animal</tissue>
    </source>
</reference>
<keyword evidence="2" id="KW-1185">Reference proteome</keyword>
<accession>A0A9D4DK00</accession>